<dbReference type="HAMAP" id="MF_00270">
    <property type="entry name" value="Ribosomal_bS18"/>
    <property type="match status" value="1"/>
</dbReference>
<name>A0A097KLG9_9CHLO</name>
<keyword evidence="4 7" id="KW-0689">Ribosomal protein</keyword>
<dbReference type="SUPFAM" id="SSF46911">
    <property type="entry name" value="Ribosomal protein S18"/>
    <property type="match status" value="1"/>
</dbReference>
<dbReference type="GO" id="GO:0070181">
    <property type="term" value="F:small ribosomal subunit rRNA binding"/>
    <property type="evidence" value="ECO:0007669"/>
    <property type="project" value="TreeGrafter"/>
</dbReference>
<dbReference type="InterPro" id="IPR036870">
    <property type="entry name" value="Ribosomal_bS18_sf"/>
</dbReference>
<accession>A0A097KLG9</accession>
<evidence type="ECO:0000256" key="7">
    <source>
        <dbReference type="HAMAP-Rule" id="MF_00270"/>
    </source>
</evidence>
<dbReference type="InterPro" id="IPR001648">
    <property type="entry name" value="Ribosomal_bS18"/>
</dbReference>
<dbReference type="Gene3D" id="4.10.640.10">
    <property type="entry name" value="Ribosomal protein S18"/>
    <property type="match status" value="1"/>
</dbReference>
<keyword evidence="10" id="KW-0934">Plastid</keyword>
<evidence type="ECO:0000256" key="9">
    <source>
        <dbReference type="SAM" id="MobiDB-lite"/>
    </source>
</evidence>
<evidence type="ECO:0000256" key="4">
    <source>
        <dbReference type="ARBA" id="ARBA00022980"/>
    </source>
</evidence>
<dbReference type="GO" id="GO:0005763">
    <property type="term" value="C:mitochondrial small ribosomal subunit"/>
    <property type="evidence" value="ECO:0007669"/>
    <property type="project" value="TreeGrafter"/>
</dbReference>
<dbReference type="GO" id="GO:0003735">
    <property type="term" value="F:structural constituent of ribosome"/>
    <property type="evidence" value="ECO:0007669"/>
    <property type="project" value="InterPro"/>
</dbReference>
<dbReference type="PANTHER" id="PTHR13479:SF40">
    <property type="entry name" value="SMALL RIBOSOMAL SUBUNIT PROTEIN BS18M"/>
    <property type="match status" value="1"/>
</dbReference>
<evidence type="ECO:0000256" key="3">
    <source>
        <dbReference type="ARBA" id="ARBA00022884"/>
    </source>
</evidence>
<keyword evidence="7" id="KW-0699">rRNA-binding</keyword>
<protein>
    <recommendedName>
        <fullName evidence="6 7">Small ribosomal subunit protein bS18c</fullName>
    </recommendedName>
</protein>
<evidence type="ECO:0000313" key="10">
    <source>
        <dbReference type="EMBL" id="AIT94039.1"/>
    </source>
</evidence>
<dbReference type="Pfam" id="PF01084">
    <property type="entry name" value="Ribosomal_S18"/>
    <property type="match status" value="1"/>
</dbReference>
<evidence type="ECO:0000256" key="5">
    <source>
        <dbReference type="ARBA" id="ARBA00023274"/>
    </source>
</evidence>
<dbReference type="GO" id="GO:0009507">
    <property type="term" value="C:chloroplast"/>
    <property type="evidence" value="ECO:0007669"/>
    <property type="project" value="UniProtKB-SubCell"/>
</dbReference>
<comment type="similarity">
    <text evidence="1 7 8">Belongs to the bacterial ribosomal protein bS18 family.</text>
</comment>
<comment type="subunit">
    <text evidence="2 7">Part of the 30S ribosomal subunit.</text>
</comment>
<dbReference type="NCBIfam" id="TIGR00165">
    <property type="entry name" value="S18"/>
    <property type="match status" value="1"/>
</dbReference>
<evidence type="ECO:0000256" key="6">
    <source>
        <dbReference type="ARBA" id="ARBA00035266"/>
    </source>
</evidence>
<evidence type="ECO:0000256" key="1">
    <source>
        <dbReference type="ARBA" id="ARBA00005589"/>
    </source>
</evidence>
<dbReference type="GO" id="GO:0006412">
    <property type="term" value="P:translation"/>
    <property type="evidence" value="ECO:0007669"/>
    <property type="project" value="UniProtKB-UniRule"/>
</dbReference>
<dbReference type="PANTHER" id="PTHR13479">
    <property type="entry name" value="30S RIBOSOMAL PROTEIN S18"/>
    <property type="match status" value="1"/>
</dbReference>
<geneLocation type="chloroplast" evidence="10"/>
<gene>
    <name evidence="7 10" type="primary">rps18</name>
</gene>
<feature type="region of interest" description="Disordered" evidence="9">
    <location>
        <begin position="1"/>
        <end position="25"/>
    </location>
</feature>
<organism evidence="10">
    <name type="scientific">Parietochloris pseudoalveolaris</name>
    <dbReference type="NCBI Taxonomy" id="3102"/>
    <lineage>
        <taxon>Eukaryota</taxon>
        <taxon>Viridiplantae</taxon>
        <taxon>Chlorophyta</taxon>
        <taxon>core chlorophytes</taxon>
        <taxon>Trebouxiophyceae</taxon>
        <taxon>Trebouxiales</taxon>
        <taxon>Trebouxiaceae</taxon>
        <taxon>Parietochloris</taxon>
    </lineage>
</organism>
<dbReference type="AlphaFoldDB" id="A0A097KLG9"/>
<dbReference type="RefSeq" id="YP_009105412.1">
    <property type="nucleotide sequence ID" value="NC_025532.1"/>
</dbReference>
<feature type="compositionally biased region" description="Polar residues" evidence="9">
    <location>
        <begin position="1"/>
        <end position="19"/>
    </location>
</feature>
<keyword evidence="3 7" id="KW-0694">RNA-binding</keyword>
<dbReference type="PRINTS" id="PR00974">
    <property type="entry name" value="RIBOSOMALS18"/>
</dbReference>
<comment type="subcellular location">
    <subcellularLocation>
        <location evidence="7">Plastid</location>
        <location evidence="7">Chloroplast</location>
    </subcellularLocation>
</comment>
<keyword evidence="5 7" id="KW-0687">Ribonucleoprotein</keyword>
<evidence type="ECO:0000256" key="2">
    <source>
        <dbReference type="ARBA" id="ARBA00011458"/>
    </source>
</evidence>
<reference evidence="10" key="1">
    <citation type="journal article" date="2014" name="BMC Evol. Biol.">
        <title>Chloroplast phylogenomic analysis resolves deep-level relationships within the green algal class Trebouxiophyceae.</title>
        <authorList>
            <person name="Lemieux C."/>
            <person name="Otis C."/>
            <person name="Turmel M."/>
        </authorList>
    </citation>
    <scope>NUCLEOTIDE SEQUENCE</scope>
</reference>
<dbReference type="EMBL" id="KM462869">
    <property type="protein sequence ID" value="AIT94039.1"/>
    <property type="molecule type" value="Genomic_DNA"/>
</dbReference>
<sequence length="102" mass="11790">MPIFQKTNTTYQKNRSGNQKGRKIAQKKRIIPVIPQKSKPKLQGTIEFKNVVLLRDYITSEGKILPRRMSGLTSKQQRYMARAIKNARMLALLPFTSQQSEK</sequence>
<proteinExistence type="inferred from homology"/>
<keyword evidence="10" id="KW-0150">Chloroplast</keyword>
<dbReference type="GeneID" id="22159250"/>
<evidence type="ECO:0000256" key="8">
    <source>
        <dbReference type="RuleBase" id="RU003910"/>
    </source>
</evidence>